<dbReference type="AlphaFoldDB" id="A0A4Z1SZ29"/>
<evidence type="ECO:0000313" key="1">
    <source>
        <dbReference type="EMBL" id="TNJ30720.1"/>
    </source>
</evidence>
<sequence>MHTISSDERRLLYEVFGDAVPNLGAVRVRWCGRPKQILCGETITCLLDVFLPNAWGAPVSNFCPTFLLPNVLRAYVMKVRGDLIESVNLHETTRVGRFALQLHLTEVGLYHLHLAYNKKAIWTAGFVVLDSWQACEKADIDGPALRAKTATSFFGQRVIRGSGCFVISCSDPCYVGVADEVFKNKAWSILVEEGVWIVTVEGPQLSVHQQGDKDTSTTNKMVRIDSTDVVPYVKLRAGQTISFVHPEQQEHP</sequence>
<dbReference type="VEuPathDB" id="GiardiaDB:GMRT_15367"/>
<proteinExistence type="predicted"/>
<evidence type="ECO:0000313" key="2">
    <source>
        <dbReference type="Proteomes" id="UP000315496"/>
    </source>
</evidence>
<protein>
    <submittedName>
        <fullName evidence="1">Uncharacterized protein</fullName>
    </submittedName>
</protein>
<dbReference type="EMBL" id="VDLU01000001">
    <property type="protein sequence ID" value="TNJ30720.1"/>
    <property type="molecule type" value="Genomic_DNA"/>
</dbReference>
<accession>A0A4Z1SZ29</accession>
<gene>
    <name evidence="1" type="ORF">GMRT_15367</name>
</gene>
<keyword evidence="2" id="KW-1185">Reference proteome</keyword>
<reference evidence="1 2" key="1">
    <citation type="submission" date="2019-05" db="EMBL/GenBank/DDBJ databases">
        <title>The compact genome of Giardia muris reveals important steps in the evolution of intestinal protozoan parasites.</title>
        <authorList>
            <person name="Xu F."/>
            <person name="Jimenez-Gonzalez A."/>
            <person name="Einarsson E."/>
            <person name="Astvaldsson A."/>
            <person name="Peirasmaki D."/>
            <person name="Eckmann L."/>
            <person name="Andersson J.O."/>
            <person name="Svard S.G."/>
            <person name="Jerlstrom-Hultqvist J."/>
        </authorList>
    </citation>
    <scope>NUCLEOTIDE SEQUENCE [LARGE SCALE GENOMIC DNA]</scope>
    <source>
        <strain evidence="1 2">Roberts-Thomson</strain>
    </source>
</reference>
<dbReference type="Proteomes" id="UP000315496">
    <property type="component" value="Chromosome 1"/>
</dbReference>
<organism evidence="1 2">
    <name type="scientific">Giardia muris</name>
    <dbReference type="NCBI Taxonomy" id="5742"/>
    <lineage>
        <taxon>Eukaryota</taxon>
        <taxon>Metamonada</taxon>
        <taxon>Diplomonadida</taxon>
        <taxon>Hexamitidae</taxon>
        <taxon>Giardiinae</taxon>
        <taxon>Giardia</taxon>
    </lineage>
</organism>
<comment type="caution">
    <text evidence="1">The sequence shown here is derived from an EMBL/GenBank/DDBJ whole genome shotgun (WGS) entry which is preliminary data.</text>
</comment>
<name>A0A4Z1SZ29_GIAMU</name>